<keyword evidence="3" id="KW-1185">Reference proteome</keyword>
<name>A0A2J5HJA3_9EURO</name>
<accession>A0A2J5HJA3</accession>
<evidence type="ECO:0000313" key="2">
    <source>
        <dbReference type="EMBL" id="PLN77174.1"/>
    </source>
</evidence>
<reference evidence="3" key="1">
    <citation type="submission" date="2017-12" db="EMBL/GenBank/DDBJ databases">
        <authorList>
            <consortium name="DOE Joint Genome Institute"/>
            <person name="Mondo S.J."/>
            <person name="Kjaerbolling I."/>
            <person name="Vesth T.C."/>
            <person name="Frisvad J.C."/>
            <person name="Nybo J.L."/>
            <person name="Theobald S."/>
            <person name="Kuo A."/>
            <person name="Bowyer P."/>
            <person name="Matsuda Y."/>
            <person name="Lyhne E.K."/>
            <person name="Kogle M.E."/>
            <person name="Clum A."/>
            <person name="Lipzen A."/>
            <person name="Salamov A."/>
            <person name="Ngan C.Y."/>
            <person name="Daum C."/>
            <person name="Chiniquy J."/>
            <person name="Barry K."/>
            <person name="LaButti K."/>
            <person name="Haridas S."/>
            <person name="Simmons B.A."/>
            <person name="Magnuson J.K."/>
            <person name="Mortensen U.H."/>
            <person name="Larsen T.O."/>
            <person name="Grigoriev I.V."/>
            <person name="Baker S.E."/>
            <person name="Andersen M.R."/>
            <person name="Nordberg H.P."/>
            <person name="Cantor M.N."/>
            <person name="Hua S.X."/>
        </authorList>
    </citation>
    <scope>NUCLEOTIDE SEQUENCE [LARGE SCALE GENOMIC DNA]</scope>
    <source>
        <strain evidence="3">IBT 19404</strain>
    </source>
</reference>
<feature type="region of interest" description="Disordered" evidence="1">
    <location>
        <begin position="126"/>
        <end position="161"/>
    </location>
</feature>
<organism evidence="2 3">
    <name type="scientific">Aspergillus taichungensis</name>
    <dbReference type="NCBI Taxonomy" id="482145"/>
    <lineage>
        <taxon>Eukaryota</taxon>
        <taxon>Fungi</taxon>
        <taxon>Dikarya</taxon>
        <taxon>Ascomycota</taxon>
        <taxon>Pezizomycotina</taxon>
        <taxon>Eurotiomycetes</taxon>
        <taxon>Eurotiomycetidae</taxon>
        <taxon>Eurotiales</taxon>
        <taxon>Aspergillaceae</taxon>
        <taxon>Aspergillus</taxon>
        <taxon>Aspergillus subgen. Circumdati</taxon>
    </lineage>
</organism>
<dbReference type="Proteomes" id="UP000235023">
    <property type="component" value="Unassembled WGS sequence"/>
</dbReference>
<dbReference type="OrthoDB" id="10314296at2759"/>
<dbReference type="EMBL" id="KZ559601">
    <property type="protein sequence ID" value="PLN77174.1"/>
    <property type="molecule type" value="Genomic_DNA"/>
</dbReference>
<gene>
    <name evidence="2" type="ORF">BDW42DRAFT_177362</name>
</gene>
<proteinExistence type="predicted"/>
<evidence type="ECO:0000313" key="3">
    <source>
        <dbReference type="Proteomes" id="UP000235023"/>
    </source>
</evidence>
<protein>
    <submittedName>
        <fullName evidence="2">Uncharacterized protein</fullName>
    </submittedName>
</protein>
<feature type="compositionally biased region" description="Basic and acidic residues" evidence="1">
    <location>
        <begin position="144"/>
        <end position="159"/>
    </location>
</feature>
<dbReference type="AlphaFoldDB" id="A0A2J5HJA3"/>
<sequence>MLHPSVADRATTAPEVILVTPYAPGTRDHYKHPSQIQQLQDDLQGIVGGDSHAAPTVVGYTLDDGEEGEGYAAPTHGKVLISYNPFDHLEWSEEEQRDYIYSSVDIWTGDVAQPVHSRMWRATIPSRSQNPVRDQRSALAWGGRPDEAEARHAPMDRNRLNLNLQEQESLSYFT</sequence>
<evidence type="ECO:0000256" key="1">
    <source>
        <dbReference type="SAM" id="MobiDB-lite"/>
    </source>
</evidence>